<evidence type="ECO:0000256" key="6">
    <source>
        <dbReference type="ARBA" id="ARBA00023136"/>
    </source>
</evidence>
<accession>A0A0D7A029</accession>
<organism evidence="10 11">
    <name type="scientific">Fistulina hepatica ATCC 64428</name>
    <dbReference type="NCBI Taxonomy" id="1128425"/>
    <lineage>
        <taxon>Eukaryota</taxon>
        <taxon>Fungi</taxon>
        <taxon>Dikarya</taxon>
        <taxon>Basidiomycota</taxon>
        <taxon>Agaricomycotina</taxon>
        <taxon>Agaricomycetes</taxon>
        <taxon>Agaricomycetidae</taxon>
        <taxon>Agaricales</taxon>
        <taxon>Fistulinaceae</taxon>
        <taxon>Fistulina</taxon>
    </lineage>
</organism>
<dbReference type="InterPro" id="IPR032800">
    <property type="entry name" value="TRP_N"/>
</dbReference>
<dbReference type="PANTHER" id="PTHR31145:SF2">
    <property type="entry name" value="FLAVIN CARRIER PROTEIN 2"/>
    <property type="match status" value="1"/>
</dbReference>
<feature type="transmembrane region" description="Helical" evidence="8">
    <location>
        <begin position="201"/>
        <end position="222"/>
    </location>
</feature>
<feature type="transmembrane region" description="Helical" evidence="8">
    <location>
        <begin position="533"/>
        <end position="552"/>
    </location>
</feature>
<evidence type="ECO:0000256" key="4">
    <source>
        <dbReference type="ARBA" id="ARBA00022729"/>
    </source>
</evidence>
<dbReference type="AlphaFoldDB" id="A0A0D7A029"/>
<dbReference type="InterPro" id="IPR040241">
    <property type="entry name" value="TRP_Flc/Pkd2-like"/>
</dbReference>
<evidence type="ECO:0000256" key="1">
    <source>
        <dbReference type="ARBA" id="ARBA00004141"/>
    </source>
</evidence>
<feature type="transmembrane region" description="Helical" evidence="8">
    <location>
        <begin position="503"/>
        <end position="521"/>
    </location>
</feature>
<dbReference type="OrthoDB" id="2115177at2759"/>
<keyword evidence="11" id="KW-1185">Reference proteome</keyword>
<proteinExistence type="inferred from homology"/>
<dbReference type="Proteomes" id="UP000054144">
    <property type="component" value="Unassembled WGS sequence"/>
</dbReference>
<dbReference type="PANTHER" id="PTHR31145">
    <property type="entry name" value="INTEGRAL MEMBRANE PROTEIN (AFU_ORTHOLOGUE AFUA_7G01610)"/>
    <property type="match status" value="1"/>
</dbReference>
<keyword evidence="4" id="KW-0732">Signal</keyword>
<feature type="transmembrane region" description="Helical" evidence="8">
    <location>
        <begin position="477"/>
        <end position="497"/>
    </location>
</feature>
<protein>
    <submittedName>
        <fullName evidence="10">TRP-domain-containing protein</fullName>
    </submittedName>
</protein>
<dbReference type="Pfam" id="PF14558">
    <property type="entry name" value="TRP_N"/>
    <property type="match status" value="1"/>
</dbReference>
<evidence type="ECO:0000256" key="5">
    <source>
        <dbReference type="ARBA" id="ARBA00022989"/>
    </source>
</evidence>
<keyword evidence="5 8" id="KW-1133">Transmembrane helix</keyword>
<evidence type="ECO:0000259" key="9">
    <source>
        <dbReference type="SMART" id="SM01320"/>
    </source>
</evidence>
<feature type="domain" description="ML-like" evidence="9">
    <location>
        <begin position="2"/>
        <end position="144"/>
    </location>
</feature>
<feature type="region of interest" description="Disordered" evidence="7">
    <location>
        <begin position="605"/>
        <end position="706"/>
    </location>
</feature>
<feature type="transmembrane region" description="Helical" evidence="8">
    <location>
        <begin position="389"/>
        <end position="414"/>
    </location>
</feature>
<gene>
    <name evidence="10" type="ORF">FISHEDRAFT_51444</name>
</gene>
<evidence type="ECO:0000256" key="3">
    <source>
        <dbReference type="ARBA" id="ARBA00022692"/>
    </source>
</evidence>
<reference evidence="10 11" key="1">
    <citation type="journal article" date="2015" name="Fungal Genet. Biol.">
        <title>Evolution of novel wood decay mechanisms in Agaricales revealed by the genome sequences of Fistulina hepatica and Cylindrobasidium torrendii.</title>
        <authorList>
            <person name="Floudas D."/>
            <person name="Held B.W."/>
            <person name="Riley R."/>
            <person name="Nagy L.G."/>
            <person name="Koehler G."/>
            <person name="Ransdell A.S."/>
            <person name="Younus H."/>
            <person name="Chow J."/>
            <person name="Chiniquy J."/>
            <person name="Lipzen A."/>
            <person name="Tritt A."/>
            <person name="Sun H."/>
            <person name="Haridas S."/>
            <person name="LaButti K."/>
            <person name="Ohm R.A."/>
            <person name="Kues U."/>
            <person name="Blanchette R.A."/>
            <person name="Grigoriev I.V."/>
            <person name="Minto R.E."/>
            <person name="Hibbett D.S."/>
        </authorList>
    </citation>
    <scope>NUCLEOTIDE SEQUENCE [LARGE SCALE GENOMIC DNA]</scope>
    <source>
        <strain evidence="10 11">ATCC 64428</strain>
    </source>
</reference>
<dbReference type="GO" id="GO:0016020">
    <property type="term" value="C:membrane"/>
    <property type="evidence" value="ECO:0007669"/>
    <property type="project" value="UniProtKB-SubCell"/>
</dbReference>
<evidence type="ECO:0000313" key="11">
    <source>
        <dbReference type="Proteomes" id="UP000054144"/>
    </source>
</evidence>
<evidence type="ECO:0000256" key="2">
    <source>
        <dbReference type="ARBA" id="ARBA00010642"/>
    </source>
</evidence>
<dbReference type="GO" id="GO:0055085">
    <property type="term" value="P:transmembrane transport"/>
    <property type="evidence" value="ECO:0007669"/>
    <property type="project" value="TreeGrafter"/>
</dbReference>
<feature type="compositionally biased region" description="Basic and acidic residues" evidence="7">
    <location>
        <begin position="613"/>
        <end position="629"/>
    </location>
</feature>
<feature type="compositionally biased region" description="Polar residues" evidence="7">
    <location>
        <begin position="696"/>
        <end position="706"/>
    </location>
</feature>
<comment type="subcellular location">
    <subcellularLocation>
        <location evidence="1">Membrane</location>
        <topology evidence="1">Multi-pass membrane protein</topology>
    </subcellularLocation>
</comment>
<comment type="similarity">
    <text evidence="2">Belongs to the transient receptor potential (TRP) ion channel family.</text>
</comment>
<feature type="transmembrane region" description="Helical" evidence="8">
    <location>
        <begin position="147"/>
        <end position="168"/>
    </location>
</feature>
<dbReference type="Pfam" id="PF06011">
    <property type="entry name" value="TRP"/>
    <property type="match status" value="1"/>
</dbReference>
<dbReference type="GO" id="GO:0009272">
    <property type="term" value="P:fungal-type cell wall biogenesis"/>
    <property type="evidence" value="ECO:0007669"/>
    <property type="project" value="TreeGrafter"/>
</dbReference>
<feature type="transmembrane region" description="Helical" evidence="8">
    <location>
        <begin position="340"/>
        <end position="368"/>
    </location>
</feature>
<feature type="compositionally biased region" description="Polar residues" evidence="7">
    <location>
        <begin position="660"/>
        <end position="686"/>
    </location>
</feature>
<dbReference type="EMBL" id="KN882092">
    <property type="protein sequence ID" value="KIY44377.1"/>
    <property type="molecule type" value="Genomic_DNA"/>
</dbReference>
<evidence type="ECO:0000313" key="10">
    <source>
        <dbReference type="EMBL" id="KIY44377.1"/>
    </source>
</evidence>
<keyword evidence="6 8" id="KW-0472">Membrane</keyword>
<evidence type="ECO:0000256" key="7">
    <source>
        <dbReference type="SAM" id="MobiDB-lite"/>
    </source>
</evidence>
<dbReference type="InterPro" id="IPR010308">
    <property type="entry name" value="TRP_C"/>
</dbReference>
<keyword evidence="3 8" id="KW-0812">Transmembrane</keyword>
<sequence length="706" mass="77028">MPSVVASSVSYCQDPVFLFIQQFDVVYYNDNQSIFFDISAASIENNLNVTANLLLNIYGMTPLNVSVDLCTLFSGALCPFPTYNFTGSDTLSLPESLDISNNIPSIAFIVPDLEGFVQLILTETSTGDTKACIQATLSNGWSMHQPAVVWATGALAIVSLAASFVYSIHPASVVVYRVLDLLSLFQAIASSAFLHLNYPVVYISFCLNFAWAVGLFSSSSSIQHAIDNMRYRTGGQLANSTDSSAVALVNRGLSPYNAYVVPTSQEVFIESTASTLVVTEGQTANLSVLAATHASVMNKTALEHLSSLYEIQTVTSQSSNVLQAGIPIYTNSINIGTANAFMTVFIVVLIAFVVLLGVLGICYAVVFVMAYRPSPQQEQWRKHKAACLAWIYGWLLRFAFIVLFPIMVFAFYQWTLNDSWLSILLAVIAFLGIAASILYPAFLIMKRARSSRQMLYSEPLSILSLGVLCVPYREPRYYFFIPIISASVLKALFIAFAKTNGEVQIILLLAVEFLLLIAHLVLRPYRSRGGDVFSSYISVSRLVSVGLMIAFVERLDVKAIPRVVIGLVVAVIFSVAILITTINLAIHSGIFQMLWKQVRPQRSQRQLASSDKSPIDEKTMSPAGEEKAPEQAQAPEYPDVFAKSEAQIKSKPTPLEPDSSENSCFSSADMSPSSRRAGSHASTSSPLPLGSYRLSAESSSPLHDAS</sequence>
<dbReference type="SMART" id="SM01320">
    <property type="entry name" value="TRP_N"/>
    <property type="match status" value="1"/>
</dbReference>
<evidence type="ECO:0000256" key="8">
    <source>
        <dbReference type="SAM" id="Phobius"/>
    </source>
</evidence>
<feature type="transmembrane region" description="Helical" evidence="8">
    <location>
        <begin position="174"/>
        <end position="194"/>
    </location>
</feature>
<feature type="transmembrane region" description="Helical" evidence="8">
    <location>
        <begin position="420"/>
        <end position="444"/>
    </location>
</feature>
<name>A0A0D7A029_9AGAR</name>
<feature type="transmembrane region" description="Helical" evidence="8">
    <location>
        <begin position="564"/>
        <end position="586"/>
    </location>
</feature>